<feature type="transmembrane region" description="Helical" evidence="10">
    <location>
        <begin position="954"/>
        <end position="972"/>
    </location>
</feature>
<dbReference type="SMART" id="SM00382">
    <property type="entry name" value="AAA"/>
    <property type="match status" value="2"/>
</dbReference>
<dbReference type="Gene3D" id="1.20.1560.10">
    <property type="entry name" value="ABC transporter type 1, transmembrane domain"/>
    <property type="match status" value="1"/>
</dbReference>
<accession>A0ABQ8FPV6</accession>
<dbReference type="PROSITE" id="PS50929">
    <property type="entry name" value="ABC_TM1F"/>
    <property type="match status" value="2"/>
</dbReference>
<evidence type="ECO:0000256" key="2">
    <source>
        <dbReference type="ARBA" id="ARBA00007577"/>
    </source>
</evidence>
<dbReference type="EMBL" id="JAFCIX010000031">
    <property type="protein sequence ID" value="KAH6600525.1"/>
    <property type="molecule type" value="Genomic_DNA"/>
</dbReference>
<feature type="transmembrane region" description="Helical" evidence="10">
    <location>
        <begin position="758"/>
        <end position="785"/>
    </location>
</feature>
<dbReference type="SUPFAM" id="SSF90123">
    <property type="entry name" value="ABC transporter transmembrane region"/>
    <property type="match status" value="2"/>
</dbReference>
<dbReference type="InterPro" id="IPR003593">
    <property type="entry name" value="AAA+_ATPase"/>
</dbReference>
<dbReference type="PANTHER" id="PTHR43394">
    <property type="entry name" value="ATP-DEPENDENT PERMEASE MDL1, MITOCHONDRIAL"/>
    <property type="match status" value="1"/>
</dbReference>
<dbReference type="Proteomes" id="UP001648503">
    <property type="component" value="Unassembled WGS sequence"/>
</dbReference>
<reference evidence="13 14" key="1">
    <citation type="submission" date="2021-02" db="EMBL/GenBank/DDBJ databases">
        <title>Variation within the Batrachochytrium salamandrivorans European outbreak.</title>
        <authorList>
            <person name="Kelly M."/>
            <person name="Pasmans F."/>
            <person name="Shea T.P."/>
            <person name="Munoz J.F."/>
            <person name="Carranza S."/>
            <person name="Cuomo C.A."/>
            <person name="Martel A."/>
        </authorList>
    </citation>
    <scope>NUCLEOTIDE SEQUENCE [LARGE SCALE GENOMIC DNA]</scope>
    <source>
        <strain evidence="13 14">AMFP18/2</strain>
    </source>
</reference>
<feature type="transmembrane region" description="Helical" evidence="10">
    <location>
        <begin position="285"/>
        <end position="305"/>
    </location>
</feature>
<evidence type="ECO:0000256" key="7">
    <source>
        <dbReference type="ARBA" id="ARBA00022840"/>
    </source>
</evidence>
<keyword evidence="9 10" id="KW-0472">Membrane</keyword>
<evidence type="ECO:0000259" key="11">
    <source>
        <dbReference type="PROSITE" id="PS50893"/>
    </source>
</evidence>
<dbReference type="InterPro" id="IPR017871">
    <property type="entry name" value="ABC_transporter-like_CS"/>
</dbReference>
<feature type="transmembrane region" description="Helical" evidence="10">
    <location>
        <begin position="978"/>
        <end position="995"/>
    </location>
</feature>
<dbReference type="PROSITE" id="PS50893">
    <property type="entry name" value="ABC_TRANSPORTER_2"/>
    <property type="match status" value="2"/>
</dbReference>
<comment type="similarity">
    <text evidence="2">Belongs to the ABC transporter superfamily. ABCB family. Multidrug resistance exporter (TC 3.A.1.201) subfamily.</text>
</comment>
<dbReference type="PROSITE" id="PS00211">
    <property type="entry name" value="ABC_TRANSPORTER_1"/>
    <property type="match status" value="2"/>
</dbReference>
<keyword evidence="6" id="KW-0547">Nucleotide-binding</keyword>
<keyword evidence="8 10" id="KW-1133">Transmembrane helix</keyword>
<evidence type="ECO:0000259" key="12">
    <source>
        <dbReference type="PROSITE" id="PS50929"/>
    </source>
</evidence>
<comment type="caution">
    <text evidence="13">The sequence shown here is derived from an EMBL/GenBank/DDBJ whole genome shotgun (WGS) entry which is preliminary data.</text>
</comment>
<proteinExistence type="inferred from homology"/>
<evidence type="ECO:0000256" key="10">
    <source>
        <dbReference type="SAM" id="Phobius"/>
    </source>
</evidence>
<dbReference type="PANTHER" id="PTHR43394:SF11">
    <property type="entry name" value="ATP-BINDING CASSETTE TRANSPORTER"/>
    <property type="match status" value="1"/>
</dbReference>
<evidence type="ECO:0000313" key="14">
    <source>
        <dbReference type="Proteomes" id="UP001648503"/>
    </source>
</evidence>
<name>A0ABQ8FPV6_9FUNG</name>
<gene>
    <name evidence="13" type="ORF">BASA50_002225</name>
</gene>
<evidence type="ECO:0000256" key="1">
    <source>
        <dbReference type="ARBA" id="ARBA00004141"/>
    </source>
</evidence>
<evidence type="ECO:0000256" key="3">
    <source>
        <dbReference type="ARBA" id="ARBA00022448"/>
    </source>
</evidence>
<feature type="domain" description="ABC transporter" evidence="11">
    <location>
        <begin position="1046"/>
        <end position="1291"/>
    </location>
</feature>
<keyword evidence="5" id="KW-0677">Repeat</keyword>
<dbReference type="Pfam" id="PF00664">
    <property type="entry name" value="ABC_membrane"/>
    <property type="match status" value="2"/>
</dbReference>
<keyword evidence="7" id="KW-0067">ATP-binding</keyword>
<evidence type="ECO:0000256" key="9">
    <source>
        <dbReference type="ARBA" id="ARBA00023136"/>
    </source>
</evidence>
<evidence type="ECO:0000256" key="4">
    <source>
        <dbReference type="ARBA" id="ARBA00022692"/>
    </source>
</evidence>
<feature type="transmembrane region" description="Helical" evidence="10">
    <location>
        <begin position="867"/>
        <end position="884"/>
    </location>
</feature>
<keyword evidence="4 10" id="KW-0812">Transmembrane</keyword>
<evidence type="ECO:0000313" key="13">
    <source>
        <dbReference type="EMBL" id="KAH6600525.1"/>
    </source>
</evidence>
<keyword evidence="3" id="KW-0813">Transport</keyword>
<dbReference type="Pfam" id="PF00005">
    <property type="entry name" value="ABC_tran"/>
    <property type="match status" value="2"/>
</dbReference>
<dbReference type="CDD" id="cd18577">
    <property type="entry name" value="ABC_6TM_Pgp_ABCB1_D1_like"/>
    <property type="match status" value="1"/>
</dbReference>
<keyword evidence="14" id="KW-1185">Reference proteome</keyword>
<protein>
    <submittedName>
        <fullName evidence="13">Uncharacterized protein</fullName>
    </submittedName>
</protein>
<evidence type="ECO:0000256" key="6">
    <source>
        <dbReference type="ARBA" id="ARBA00022741"/>
    </source>
</evidence>
<dbReference type="Gene3D" id="3.40.50.300">
    <property type="entry name" value="P-loop containing nucleotide triphosphate hydrolases"/>
    <property type="match status" value="2"/>
</dbReference>
<dbReference type="InterPro" id="IPR003439">
    <property type="entry name" value="ABC_transporter-like_ATP-bd"/>
</dbReference>
<feature type="transmembrane region" description="Helical" evidence="10">
    <location>
        <begin position="181"/>
        <end position="197"/>
    </location>
</feature>
<feature type="domain" description="ABC transmembrane type-1" evidence="12">
    <location>
        <begin position="721"/>
        <end position="1004"/>
    </location>
</feature>
<dbReference type="CDD" id="cd18578">
    <property type="entry name" value="ABC_6TM_Pgp_ABCB1_D2_like"/>
    <property type="match status" value="1"/>
</dbReference>
<dbReference type="InterPro" id="IPR039421">
    <property type="entry name" value="Type_1_exporter"/>
</dbReference>
<sequence length="1293" mass="141101">MDENADTPLLQPTGSREKPLCPWSWHSLVPAHIWWLLLPASAISLAEGTIQPLRNLLLGQFTSIFSVYATAQKHAAGMNTTIGYTDTVTDEDTAVFASSLHWLLMYALTLAFSSWLLSFAQSFVFKLIAQKQVQILRTRYMNALLHSSSNWRESNPSQQLVQTISSDINHIEAVFSEKLPWVLRNLVVFLVGLYLAFRSSIQLSLAVLAVFPIVGMVLGFMHHNSAVFDKKLRDSYRSAGQIAHEVLISIKTVMAFNRQSHEYNRYVKHLADACSVHQSKCVFDGFGWGTYSCTMFLAFAVSFYVGGRLVAANSITPGDALNSFSQIAVGITSLGNIGQASRDFQHGVHLLQLLADQIWELETQVDPDSGIEPALFIGKIEFRDVWFRYPSRINRWILQGLNLIIQPGNHVALVGPSGCGKSTMLHLLTGLYRPNSGVVLLDGIDVTTISTKWIRRHMGISSQSSDVFDGSIHDNISLGTHGSVKDTPRSLVELACGISEAATFIGDLPSGYDTVISSVHTSLSGGQIQRLAIARAYIGSMSGMLILDEATSALDSSTEKLVLDSLVEARRSQTTLCVSHRVASLSIFSRIVVFKDGVVAEDGTFEELCKPHTIFRGLLDTHHSDTSSIVSGTTTKGASPDAVAKIGSDLKPVEASMTHVNLEKKLQSAVSPSHTKVDSSQDGPRGLILDLLARATEFTLFFYRVVMETKKELRYLIVGYIGSTLEGLQSPLQGYVIGKVVAGYALPTAAEVTTSTSFWSLMIILIGAGSLVAAVMNAVGFGYAASRNMYTLRGRIFRHVLYQDMTFFNNPTFSPTNLEIVLLDATERIGTVSGNLPADMLRSIVNLAVGVYIGVSSSWAMSILMLAPIPVIFAIGAVQAQLLARFSDEYQKKLENSARFTAEIVTKLHTISLLSKEGHFLTRYCSILNDFTACNTKNQFAVSFGQGMLESMTIFIFSLGLYSGGTLMLWGWATNEQVLVSLLTLSLTAISLGNLSNSISYALGPASVAVRGIFDILDREPRIHTCDLKTTTQPDSANTSSQFTGVHIKNVTFSFDRPDLKQPLDDVAPVLFDIDISIAPGQKVALVGPTGSGKSSILSLVQRLYDPQHGSILFNGVDIQQWDTALLRSRIGIVPQFPDMFDQSVRYNIAYGCPGARMDDIERAARLASAHDFITALPDGYDTRVGEQASLLSGGQRQRLAIARIYLMQPSLIILDEATSALDVKNEVAVIDTLEAFAKDSGKGVLVVTHRLDTIRDANCIHVLNHGRVVASGTHSELMRSSQIYMSLVANSA</sequence>
<evidence type="ECO:0000256" key="8">
    <source>
        <dbReference type="ARBA" id="ARBA00022989"/>
    </source>
</evidence>
<feature type="transmembrane region" description="Helical" evidence="10">
    <location>
        <begin position="203"/>
        <end position="221"/>
    </location>
</feature>
<feature type="transmembrane region" description="Helical" evidence="10">
    <location>
        <begin position="103"/>
        <end position="129"/>
    </location>
</feature>
<feature type="domain" description="ABC transmembrane type-1" evidence="12">
    <location>
        <begin position="40"/>
        <end position="346"/>
    </location>
</feature>
<evidence type="ECO:0000256" key="5">
    <source>
        <dbReference type="ARBA" id="ARBA00022737"/>
    </source>
</evidence>
<dbReference type="SUPFAM" id="SSF52540">
    <property type="entry name" value="P-loop containing nucleoside triphosphate hydrolases"/>
    <property type="match status" value="2"/>
</dbReference>
<dbReference type="InterPro" id="IPR011527">
    <property type="entry name" value="ABC1_TM_dom"/>
</dbReference>
<feature type="domain" description="ABC transporter" evidence="11">
    <location>
        <begin position="380"/>
        <end position="621"/>
    </location>
</feature>
<dbReference type="InterPro" id="IPR036640">
    <property type="entry name" value="ABC1_TM_sf"/>
</dbReference>
<comment type="subcellular location">
    <subcellularLocation>
        <location evidence="1">Membrane</location>
        <topology evidence="1">Multi-pass membrane protein</topology>
    </subcellularLocation>
</comment>
<organism evidence="13 14">
    <name type="scientific">Batrachochytrium salamandrivorans</name>
    <dbReference type="NCBI Taxonomy" id="1357716"/>
    <lineage>
        <taxon>Eukaryota</taxon>
        <taxon>Fungi</taxon>
        <taxon>Fungi incertae sedis</taxon>
        <taxon>Chytridiomycota</taxon>
        <taxon>Chytridiomycota incertae sedis</taxon>
        <taxon>Chytridiomycetes</taxon>
        <taxon>Rhizophydiales</taxon>
        <taxon>Rhizophydiales incertae sedis</taxon>
        <taxon>Batrachochytrium</taxon>
    </lineage>
</organism>
<dbReference type="InterPro" id="IPR027417">
    <property type="entry name" value="P-loop_NTPase"/>
</dbReference>